<dbReference type="Proteomes" id="UP000285624">
    <property type="component" value="Unassembled WGS sequence"/>
</dbReference>
<evidence type="ECO:0000313" key="4">
    <source>
        <dbReference type="EMBL" id="RLN44433.1"/>
    </source>
</evidence>
<dbReference type="Proteomes" id="UP000792063">
    <property type="component" value="Unassembled WGS sequence"/>
</dbReference>
<feature type="region of interest" description="Disordered" evidence="1">
    <location>
        <begin position="1"/>
        <end position="26"/>
    </location>
</feature>
<accession>A0A3R7JEY1</accession>
<organism evidence="4 7">
    <name type="scientific">Phytophthora kernoviae</name>
    <dbReference type="NCBI Taxonomy" id="325452"/>
    <lineage>
        <taxon>Eukaryota</taxon>
        <taxon>Sar</taxon>
        <taxon>Stramenopiles</taxon>
        <taxon>Oomycota</taxon>
        <taxon>Peronosporomycetes</taxon>
        <taxon>Peronosporales</taxon>
        <taxon>Peronosporaceae</taxon>
        <taxon>Phytophthora</taxon>
    </lineage>
</organism>
<dbReference type="EMBL" id="MBDN02000012">
    <property type="protein sequence ID" value="RLN85073.1"/>
    <property type="molecule type" value="Genomic_DNA"/>
</dbReference>
<dbReference type="EMBL" id="JPWV03000008">
    <property type="protein sequence ID" value="KAG2531840.1"/>
    <property type="molecule type" value="Genomic_DNA"/>
</dbReference>
<evidence type="ECO:0000313" key="5">
    <source>
        <dbReference type="EMBL" id="RLN85073.1"/>
    </source>
</evidence>
<evidence type="ECO:0000313" key="7">
    <source>
        <dbReference type="Proteomes" id="UP000285883"/>
    </source>
</evidence>
<proteinExistence type="predicted"/>
<feature type="compositionally biased region" description="Polar residues" evidence="1">
    <location>
        <begin position="134"/>
        <end position="144"/>
    </location>
</feature>
<evidence type="ECO:0000313" key="2">
    <source>
        <dbReference type="EMBL" id="KAG2531840.1"/>
    </source>
</evidence>
<sequence length="144" mass="14132">MHPTGQQFPGQLPSRAGVPPPVPAQIKTSAASINDPFASLNIGSTFGFSDSSTGSTSGPPSRTGSGVAASAASFAPSGRPGAINSFGSGAAAPVFSYGQPQAQAPASFAPPQSSSAFADPNAFGDFTSAPAQKPASSANPFDLF</sequence>
<keyword evidence="6" id="KW-1185">Reference proteome</keyword>
<feature type="region of interest" description="Disordered" evidence="1">
    <location>
        <begin position="48"/>
        <end position="85"/>
    </location>
</feature>
<gene>
    <name evidence="4" type="ORF">BBI17_000986</name>
    <name evidence="5" type="ORF">BBO99_00000834</name>
    <name evidence="2" type="ORF">JM16_000659</name>
    <name evidence="3" type="ORF">JM18_000741</name>
</gene>
<feature type="region of interest" description="Disordered" evidence="1">
    <location>
        <begin position="100"/>
        <end position="144"/>
    </location>
</feature>
<dbReference type="EMBL" id="JPWU03000008">
    <property type="protein sequence ID" value="KAG2532712.1"/>
    <property type="molecule type" value="Genomic_DNA"/>
</dbReference>
<name>A0A3R7JEY1_9STRA</name>
<dbReference type="STRING" id="325452.A0A3R7JEY1"/>
<evidence type="ECO:0000313" key="6">
    <source>
        <dbReference type="Proteomes" id="UP000285624"/>
    </source>
</evidence>
<reference evidence="2" key="1">
    <citation type="journal article" date="2015" name="Genom Data">
        <title>Genome sequences of six Phytophthora species associated with forests in New Zealand.</title>
        <authorList>
            <person name="Studholme D.J."/>
            <person name="McDougal R.L."/>
            <person name="Sambles C."/>
            <person name="Hansen E."/>
            <person name="Hardy G."/>
            <person name="Grant M."/>
            <person name="Ganley R.J."/>
            <person name="Williams N.M."/>
        </authorList>
    </citation>
    <scope>NUCLEOTIDE SEQUENCE</scope>
    <source>
        <strain evidence="2">NZFS 2646</strain>
        <strain evidence="3">NZFS 3630</strain>
    </source>
</reference>
<evidence type="ECO:0000256" key="1">
    <source>
        <dbReference type="SAM" id="MobiDB-lite"/>
    </source>
</evidence>
<feature type="compositionally biased region" description="Low complexity" evidence="1">
    <location>
        <begin position="100"/>
        <end position="118"/>
    </location>
</feature>
<reference evidence="2" key="3">
    <citation type="submission" date="2020-06" db="EMBL/GenBank/DDBJ databases">
        <authorList>
            <person name="Studholme D.J."/>
        </authorList>
    </citation>
    <scope>NUCLEOTIDE SEQUENCE</scope>
    <source>
        <strain evidence="2">NZFS 2646</strain>
        <strain evidence="3">NZFS 3630</strain>
    </source>
</reference>
<feature type="compositionally biased region" description="Low complexity" evidence="1">
    <location>
        <begin position="48"/>
        <end position="82"/>
    </location>
</feature>
<reference evidence="6 7" key="2">
    <citation type="submission" date="2018-07" db="EMBL/GenBank/DDBJ databases">
        <title>Genome sequencing of oomycete isolates from Chile give support for New Zealand origin for Phytophthora kernoviae and make available the first Nothophytophthora sp. genome.</title>
        <authorList>
            <person name="Studholme D.J."/>
            <person name="Sanfuentes E."/>
            <person name="Panda P."/>
            <person name="Hill R."/>
            <person name="Sambles C."/>
            <person name="Grant M."/>
            <person name="Williams N.M."/>
            <person name="Mcdougal R.L."/>
        </authorList>
    </citation>
    <scope>NUCLEOTIDE SEQUENCE [LARGE SCALE GENOMIC DNA]</scope>
    <source>
        <strain evidence="4">Chile2</strain>
        <strain evidence="5">Chile4</strain>
    </source>
</reference>
<evidence type="ECO:0000313" key="3">
    <source>
        <dbReference type="EMBL" id="KAG2532712.1"/>
    </source>
</evidence>
<protein>
    <submittedName>
        <fullName evidence="4">Uncharacterized protein</fullName>
    </submittedName>
</protein>
<dbReference type="EMBL" id="MAYM02000295">
    <property type="protein sequence ID" value="RLN44433.1"/>
    <property type="molecule type" value="Genomic_DNA"/>
</dbReference>
<comment type="caution">
    <text evidence="4">The sequence shown here is derived from an EMBL/GenBank/DDBJ whole genome shotgun (WGS) entry which is preliminary data.</text>
</comment>
<dbReference type="Proteomes" id="UP000785171">
    <property type="component" value="Unassembled WGS sequence"/>
</dbReference>
<dbReference type="AlphaFoldDB" id="A0A3R7JEY1"/>
<dbReference type="Proteomes" id="UP000285883">
    <property type="component" value="Unassembled WGS sequence"/>
</dbReference>